<organism evidence="2 3">
    <name type="scientific">Hevea brasiliensis</name>
    <name type="common">Para rubber tree</name>
    <name type="synonym">Siphonia brasiliensis</name>
    <dbReference type="NCBI Taxonomy" id="3981"/>
    <lineage>
        <taxon>Eukaryota</taxon>
        <taxon>Viridiplantae</taxon>
        <taxon>Streptophyta</taxon>
        <taxon>Embryophyta</taxon>
        <taxon>Tracheophyta</taxon>
        <taxon>Spermatophyta</taxon>
        <taxon>Magnoliopsida</taxon>
        <taxon>eudicotyledons</taxon>
        <taxon>Gunneridae</taxon>
        <taxon>Pentapetalae</taxon>
        <taxon>rosids</taxon>
        <taxon>fabids</taxon>
        <taxon>Malpighiales</taxon>
        <taxon>Euphorbiaceae</taxon>
        <taxon>Crotonoideae</taxon>
        <taxon>Micrandreae</taxon>
        <taxon>Hevea</taxon>
    </lineage>
</organism>
<dbReference type="Pfam" id="PF01928">
    <property type="entry name" value="CYTH"/>
    <property type="match status" value="1"/>
</dbReference>
<reference evidence="2 3" key="1">
    <citation type="journal article" date="2020" name="Mol. Plant">
        <title>The Chromosome-Based Rubber Tree Genome Provides New Insights into Spurge Genome Evolution and Rubber Biosynthesis.</title>
        <authorList>
            <person name="Liu J."/>
            <person name="Shi C."/>
            <person name="Shi C.C."/>
            <person name="Li W."/>
            <person name="Zhang Q.J."/>
            <person name="Zhang Y."/>
            <person name="Li K."/>
            <person name="Lu H.F."/>
            <person name="Shi C."/>
            <person name="Zhu S.T."/>
            <person name="Xiao Z.Y."/>
            <person name="Nan H."/>
            <person name="Yue Y."/>
            <person name="Zhu X.G."/>
            <person name="Wu Y."/>
            <person name="Hong X.N."/>
            <person name="Fan G.Y."/>
            <person name="Tong Y."/>
            <person name="Zhang D."/>
            <person name="Mao C.L."/>
            <person name="Liu Y.L."/>
            <person name="Hao S.J."/>
            <person name="Liu W.Q."/>
            <person name="Lv M.Q."/>
            <person name="Zhang H.B."/>
            <person name="Liu Y."/>
            <person name="Hu-Tang G.R."/>
            <person name="Wang J.P."/>
            <person name="Wang J.H."/>
            <person name="Sun Y.H."/>
            <person name="Ni S.B."/>
            <person name="Chen W.B."/>
            <person name="Zhang X.C."/>
            <person name="Jiao Y.N."/>
            <person name="Eichler E.E."/>
            <person name="Li G.H."/>
            <person name="Liu X."/>
            <person name="Gao L.Z."/>
        </authorList>
    </citation>
    <scope>NUCLEOTIDE SEQUENCE [LARGE SCALE GENOMIC DNA]</scope>
    <source>
        <strain evidence="3">cv. GT1</strain>
        <tissue evidence="2">Leaf</tissue>
    </source>
</reference>
<dbReference type="Gene3D" id="2.40.320.10">
    <property type="entry name" value="Hypothetical Protein Pfu-838710-001"/>
    <property type="match status" value="1"/>
</dbReference>
<evidence type="ECO:0000313" key="3">
    <source>
        <dbReference type="Proteomes" id="UP000467840"/>
    </source>
</evidence>
<accession>A0A6A6MZ63</accession>
<dbReference type="InterPro" id="IPR033469">
    <property type="entry name" value="CYTH-like_dom_sf"/>
</dbReference>
<dbReference type="AlphaFoldDB" id="A0A6A6MZ63"/>
<evidence type="ECO:0000313" key="2">
    <source>
        <dbReference type="EMBL" id="KAF2317119.1"/>
    </source>
</evidence>
<dbReference type="EMBL" id="JAAGAX010000004">
    <property type="protein sequence ID" value="KAF2317119.1"/>
    <property type="molecule type" value="Genomic_DNA"/>
</dbReference>
<evidence type="ECO:0000259" key="1">
    <source>
        <dbReference type="PROSITE" id="PS51707"/>
    </source>
</evidence>
<sequence>MEVEVKLGLPDLPNYTRLNSLLSSFHLKTIPQQNLFFDSEAATLSSQRAVLRLRFFDNDSRCVLSLKAKPVLINGVSRVEEDEEEIDPLIGRECVADPSKLSSIESRILKRCKDEFGIVEGMGFCLFGWVENLRQVYEWRGLKLEVDETKYSFGVSYEVECETSDPEEVKRQLEEFLKDNGIDYKYSEMSKFAVFRSGKLPYTVTKTIHLTDINHAYPGQFSSFASQVDLKHNCREGHCKEVKITGFGRKLSIFFAPLLLIP</sequence>
<comment type="caution">
    <text evidence="2">The sequence shown here is derived from an EMBL/GenBank/DDBJ whole genome shotgun (WGS) entry which is preliminary data.</text>
</comment>
<dbReference type="CDD" id="cd07374">
    <property type="entry name" value="CYTH-like_Pase"/>
    <property type="match status" value="1"/>
</dbReference>
<dbReference type="PROSITE" id="PS51707">
    <property type="entry name" value="CYTH"/>
    <property type="match status" value="1"/>
</dbReference>
<keyword evidence="3" id="KW-1185">Reference proteome</keyword>
<name>A0A6A6MZ63_HEVBR</name>
<feature type="domain" description="CYTH" evidence="1">
    <location>
        <begin position="1"/>
        <end position="199"/>
    </location>
</feature>
<dbReference type="Proteomes" id="UP000467840">
    <property type="component" value="Chromosome 6"/>
</dbReference>
<proteinExistence type="predicted"/>
<dbReference type="GO" id="GO:0016462">
    <property type="term" value="F:pyrophosphatase activity"/>
    <property type="evidence" value="ECO:0007669"/>
    <property type="project" value="UniProtKB-ARBA"/>
</dbReference>
<dbReference type="SUPFAM" id="SSF55154">
    <property type="entry name" value="CYTH-like phosphatases"/>
    <property type="match status" value="1"/>
</dbReference>
<dbReference type="InterPro" id="IPR023577">
    <property type="entry name" value="CYTH_domain"/>
</dbReference>
<gene>
    <name evidence="2" type="ORF">GH714_011926</name>
</gene>
<dbReference type="SMART" id="SM01118">
    <property type="entry name" value="CYTH"/>
    <property type="match status" value="1"/>
</dbReference>
<dbReference type="PANTHER" id="PTHR34948:SF2">
    <property type="entry name" value="TRIPHOSPHATE TUNNEL METALLOENZYME 3"/>
    <property type="match status" value="1"/>
</dbReference>
<protein>
    <recommendedName>
        <fullName evidence="1">CYTH domain-containing protein</fullName>
    </recommendedName>
</protein>
<dbReference type="PANTHER" id="PTHR34948">
    <property type="entry name" value="OS08G0299200 PROTEIN"/>
    <property type="match status" value="1"/>
</dbReference>